<evidence type="ECO:0000259" key="3">
    <source>
        <dbReference type="PROSITE" id="PS51272"/>
    </source>
</evidence>
<dbReference type="Proteomes" id="UP000886741">
    <property type="component" value="Unassembled WGS sequence"/>
</dbReference>
<reference evidence="4" key="2">
    <citation type="journal article" date="2021" name="PeerJ">
        <title>Extensive microbial diversity within the chicken gut microbiome revealed by metagenomics and culture.</title>
        <authorList>
            <person name="Gilroy R."/>
            <person name="Ravi A."/>
            <person name="Getino M."/>
            <person name="Pursley I."/>
            <person name="Horton D.L."/>
            <person name="Alikhan N.F."/>
            <person name="Baker D."/>
            <person name="Gharbi K."/>
            <person name="Hall N."/>
            <person name="Watson M."/>
            <person name="Adriaenssens E.M."/>
            <person name="Foster-Nyarko E."/>
            <person name="Jarju S."/>
            <person name="Secka A."/>
            <person name="Antonio M."/>
            <person name="Oren A."/>
            <person name="Chaudhuri R.R."/>
            <person name="La Ragione R."/>
            <person name="Hildebrand F."/>
            <person name="Pallen M.J."/>
        </authorList>
    </citation>
    <scope>NUCLEOTIDE SEQUENCE</scope>
    <source>
        <strain evidence="4">ChiBcec16-1751</strain>
    </source>
</reference>
<keyword evidence="2" id="KW-0732">Signal</keyword>
<organism evidence="4 5">
    <name type="scientific">Candidatus Avoscillospira avistercoris</name>
    <dbReference type="NCBI Taxonomy" id="2840707"/>
    <lineage>
        <taxon>Bacteria</taxon>
        <taxon>Bacillati</taxon>
        <taxon>Bacillota</taxon>
        <taxon>Clostridia</taxon>
        <taxon>Eubacteriales</taxon>
        <taxon>Oscillospiraceae</taxon>
        <taxon>Oscillospiraceae incertae sedis</taxon>
        <taxon>Candidatus Avoscillospira</taxon>
    </lineage>
</organism>
<dbReference type="AlphaFoldDB" id="A0A9D1F9N5"/>
<dbReference type="Gene3D" id="3.90.1720.10">
    <property type="entry name" value="endopeptidase domain like (from Nostoc punctiforme)"/>
    <property type="match status" value="1"/>
</dbReference>
<keyword evidence="1" id="KW-0677">Repeat</keyword>
<evidence type="ECO:0000313" key="5">
    <source>
        <dbReference type="Proteomes" id="UP000886741"/>
    </source>
</evidence>
<dbReference type="PROSITE" id="PS51272">
    <property type="entry name" value="SLH"/>
    <property type="match status" value="1"/>
</dbReference>
<comment type="caution">
    <text evidence="4">The sequence shown here is derived from an EMBL/GenBank/DDBJ whole genome shotgun (WGS) entry which is preliminary data.</text>
</comment>
<feature type="domain" description="SLH" evidence="3">
    <location>
        <begin position="284"/>
        <end position="346"/>
    </location>
</feature>
<feature type="signal peptide" evidence="2">
    <location>
        <begin position="1"/>
        <end position="29"/>
    </location>
</feature>
<name>A0A9D1F9N5_9FIRM</name>
<evidence type="ECO:0000313" key="4">
    <source>
        <dbReference type="EMBL" id="HIS64873.1"/>
    </source>
</evidence>
<evidence type="ECO:0000256" key="1">
    <source>
        <dbReference type="ARBA" id="ARBA00022737"/>
    </source>
</evidence>
<accession>A0A9D1F9N5</accession>
<dbReference type="InterPro" id="IPR038765">
    <property type="entry name" value="Papain-like_cys_pep_sf"/>
</dbReference>
<evidence type="ECO:0000256" key="2">
    <source>
        <dbReference type="SAM" id="SignalP"/>
    </source>
</evidence>
<sequence length="376" mass="39823">MFHRPRYQRLAAAVGGVLLTAALALPAAAAEVTLDCTYVPITGNEFVADTMNGVPAYYNLTGPTYYCAELIPRYFAEVYGLEIHCSEGSLTVLNNDDYYFVKTDNPQPGDVLYGSAAARGKGYSHWAIVKENNGDSLTLFEQNWSWNGQAGIDRVLEFPTTAYECYTLVSRSGQVIQPVEGSVAAVSAWAQPYIQQAAEAGIADLKTDFGSTVDRETFCQMAVNILANYGLTAEGDTACEQAAALGLVDTTDGTSAISRQEAAVIASRVLEAAGADLTGNTTALSVYTDVDDIADWAVESVADLTACGLFSGNNGCFNPTDLLTNEQAVALMVRVYDNPTPAVTYNAAGTTACAAESVVAMAAGDMMLSRTLRSAN</sequence>
<dbReference type="SUPFAM" id="SSF54001">
    <property type="entry name" value="Cysteine proteinases"/>
    <property type="match status" value="1"/>
</dbReference>
<reference evidence="4" key="1">
    <citation type="submission" date="2020-10" db="EMBL/GenBank/DDBJ databases">
        <authorList>
            <person name="Gilroy R."/>
        </authorList>
    </citation>
    <scope>NUCLEOTIDE SEQUENCE</scope>
    <source>
        <strain evidence="4">ChiBcec16-1751</strain>
    </source>
</reference>
<feature type="chain" id="PRO_5038745392" evidence="2">
    <location>
        <begin position="30"/>
        <end position="376"/>
    </location>
</feature>
<dbReference type="InterPro" id="IPR001119">
    <property type="entry name" value="SLH_dom"/>
</dbReference>
<gene>
    <name evidence="4" type="ORF">IAA83_05825</name>
</gene>
<proteinExistence type="predicted"/>
<dbReference type="EMBL" id="DVJJ01000087">
    <property type="protein sequence ID" value="HIS64873.1"/>
    <property type="molecule type" value="Genomic_DNA"/>
</dbReference>
<dbReference type="Pfam" id="PF00395">
    <property type="entry name" value="SLH"/>
    <property type="match status" value="1"/>
</dbReference>
<protein>
    <submittedName>
        <fullName evidence="4">CHAP domain-containing protein</fullName>
    </submittedName>
</protein>